<dbReference type="Proteomes" id="UP000541352">
    <property type="component" value="Unassembled WGS sequence"/>
</dbReference>
<feature type="chain" id="PRO_5030741018" description="DUF541 domain-containing protein" evidence="1">
    <location>
        <begin position="19"/>
        <end position="238"/>
    </location>
</feature>
<dbReference type="Pfam" id="PF04402">
    <property type="entry name" value="SIMPL"/>
    <property type="match status" value="1"/>
</dbReference>
<dbReference type="InterPro" id="IPR007497">
    <property type="entry name" value="SIMPL/DUF541"/>
</dbReference>
<organism evidence="2 3">
    <name type="scientific">Runella defluvii</name>
    <dbReference type="NCBI Taxonomy" id="370973"/>
    <lineage>
        <taxon>Bacteria</taxon>
        <taxon>Pseudomonadati</taxon>
        <taxon>Bacteroidota</taxon>
        <taxon>Cytophagia</taxon>
        <taxon>Cytophagales</taxon>
        <taxon>Spirosomataceae</taxon>
        <taxon>Runella</taxon>
    </lineage>
</organism>
<dbReference type="AlphaFoldDB" id="A0A7W6EU46"/>
<name>A0A7W6EU46_9BACT</name>
<dbReference type="RefSeq" id="WP_183980115.1">
    <property type="nucleotide sequence ID" value="NZ_JACIBY010000024.1"/>
</dbReference>
<sequence>MSKSFLLLALLSVYGSYAQNTDNSKPRINAIGVGTVNAFPNAAQITIAFLHTKPTLREAINENQKTLGDVYGIVKKYVKDTLEIKTSLIATNKSTKWGERLGKEVFVGYQSNQKLLFTLRSLDKMQEFTEELLKTKFNKIEKVSYFNTEATEYMIQAEELAVNDAIETTRRLAKVSNLKMGKIMFLQSNKSPNDNLNNRSDSFGFETFGKGMGGKGVASSGELIRYTVTVNMHTEIID</sequence>
<dbReference type="InterPro" id="IPR052022">
    <property type="entry name" value="26kDa_periplasmic_antigen"/>
</dbReference>
<dbReference type="EMBL" id="JACIBY010000024">
    <property type="protein sequence ID" value="MBB3842041.1"/>
    <property type="molecule type" value="Genomic_DNA"/>
</dbReference>
<dbReference type="PANTHER" id="PTHR34387:SF2">
    <property type="entry name" value="SLR1258 PROTEIN"/>
    <property type="match status" value="1"/>
</dbReference>
<evidence type="ECO:0000256" key="1">
    <source>
        <dbReference type="SAM" id="SignalP"/>
    </source>
</evidence>
<reference evidence="2 3" key="1">
    <citation type="submission" date="2020-08" db="EMBL/GenBank/DDBJ databases">
        <title>Genomic Encyclopedia of Type Strains, Phase IV (KMG-IV): sequencing the most valuable type-strain genomes for metagenomic binning, comparative biology and taxonomic classification.</title>
        <authorList>
            <person name="Goeker M."/>
        </authorList>
    </citation>
    <scope>NUCLEOTIDE SEQUENCE [LARGE SCALE GENOMIC DNA]</scope>
    <source>
        <strain evidence="2 3">DSM 17976</strain>
    </source>
</reference>
<proteinExistence type="predicted"/>
<comment type="caution">
    <text evidence="2">The sequence shown here is derived from an EMBL/GenBank/DDBJ whole genome shotgun (WGS) entry which is preliminary data.</text>
</comment>
<keyword evidence="1" id="KW-0732">Signal</keyword>
<dbReference type="PANTHER" id="PTHR34387">
    <property type="entry name" value="SLR1258 PROTEIN"/>
    <property type="match status" value="1"/>
</dbReference>
<gene>
    <name evidence="2" type="ORF">FHS57_006070</name>
</gene>
<accession>A0A7W6EU46</accession>
<evidence type="ECO:0008006" key="4">
    <source>
        <dbReference type="Google" id="ProtNLM"/>
    </source>
</evidence>
<keyword evidence="3" id="KW-1185">Reference proteome</keyword>
<protein>
    <recommendedName>
        <fullName evidence="4">DUF541 domain-containing protein</fullName>
    </recommendedName>
</protein>
<dbReference type="Gene3D" id="3.30.70.2970">
    <property type="entry name" value="Protein of unknown function (DUF541), domain 2"/>
    <property type="match status" value="1"/>
</dbReference>
<evidence type="ECO:0000313" key="2">
    <source>
        <dbReference type="EMBL" id="MBB3842041.1"/>
    </source>
</evidence>
<dbReference type="Gene3D" id="3.30.110.170">
    <property type="entry name" value="Protein of unknown function (DUF541), domain 1"/>
    <property type="match status" value="1"/>
</dbReference>
<dbReference type="GO" id="GO:0006974">
    <property type="term" value="P:DNA damage response"/>
    <property type="evidence" value="ECO:0007669"/>
    <property type="project" value="TreeGrafter"/>
</dbReference>
<feature type="signal peptide" evidence="1">
    <location>
        <begin position="1"/>
        <end position="18"/>
    </location>
</feature>
<evidence type="ECO:0000313" key="3">
    <source>
        <dbReference type="Proteomes" id="UP000541352"/>
    </source>
</evidence>